<evidence type="ECO:0000256" key="7">
    <source>
        <dbReference type="ARBA" id="ARBA00023085"/>
    </source>
</evidence>
<evidence type="ECO:0000256" key="6">
    <source>
        <dbReference type="ARBA" id="ARBA00022801"/>
    </source>
</evidence>
<keyword evidence="6" id="KW-0378">Hydrolase</keyword>
<feature type="domain" description="Pectinesterase catalytic" evidence="11">
    <location>
        <begin position="18"/>
        <end position="280"/>
    </location>
</feature>
<protein>
    <recommendedName>
        <fullName evidence="4">pectinesterase</fullName>
        <ecNumber evidence="4">3.1.1.11</ecNumber>
    </recommendedName>
</protein>
<evidence type="ECO:0000256" key="3">
    <source>
        <dbReference type="ARBA" id="ARBA00008891"/>
    </source>
</evidence>
<reference evidence="12" key="1">
    <citation type="submission" date="2022-02" db="EMBL/GenBank/DDBJ databases">
        <authorList>
            <person name="Henning P.M."/>
            <person name="McCubbin A.G."/>
            <person name="Shore J.S."/>
        </authorList>
    </citation>
    <scope>NUCLEOTIDE SEQUENCE</scope>
    <source>
        <strain evidence="12">F60SS</strain>
        <tissue evidence="12">Leaves</tissue>
    </source>
</reference>
<evidence type="ECO:0000313" key="12">
    <source>
        <dbReference type="EMBL" id="KAJ4828041.1"/>
    </source>
</evidence>
<dbReference type="OrthoDB" id="2019149at2759"/>
<dbReference type="GO" id="GO:0045490">
    <property type="term" value="P:pectin catabolic process"/>
    <property type="evidence" value="ECO:0007669"/>
    <property type="project" value="TreeGrafter"/>
</dbReference>
<keyword evidence="5" id="KW-0964">Secreted</keyword>
<dbReference type="EC" id="3.1.1.11" evidence="4"/>
<organism evidence="12 13">
    <name type="scientific">Turnera subulata</name>
    <dbReference type="NCBI Taxonomy" id="218843"/>
    <lineage>
        <taxon>Eukaryota</taxon>
        <taxon>Viridiplantae</taxon>
        <taxon>Streptophyta</taxon>
        <taxon>Embryophyta</taxon>
        <taxon>Tracheophyta</taxon>
        <taxon>Spermatophyta</taxon>
        <taxon>Magnoliopsida</taxon>
        <taxon>eudicotyledons</taxon>
        <taxon>Gunneridae</taxon>
        <taxon>Pentapetalae</taxon>
        <taxon>rosids</taxon>
        <taxon>fabids</taxon>
        <taxon>Malpighiales</taxon>
        <taxon>Passifloraceae</taxon>
        <taxon>Turnera</taxon>
    </lineage>
</organism>
<dbReference type="InterPro" id="IPR011050">
    <property type="entry name" value="Pectin_lyase_fold/virulence"/>
</dbReference>
<name>A0A9Q0FAY8_9ROSI</name>
<feature type="non-terminal residue" evidence="12">
    <location>
        <position position="1"/>
    </location>
</feature>
<comment type="catalytic activity">
    <reaction evidence="9">
        <text>[(1-&gt;4)-alpha-D-galacturonosyl methyl ester](n) + n H2O = [(1-&gt;4)-alpha-D-galacturonosyl](n) + n methanol + n H(+)</text>
        <dbReference type="Rhea" id="RHEA:22380"/>
        <dbReference type="Rhea" id="RHEA-COMP:14570"/>
        <dbReference type="Rhea" id="RHEA-COMP:14573"/>
        <dbReference type="ChEBI" id="CHEBI:15377"/>
        <dbReference type="ChEBI" id="CHEBI:15378"/>
        <dbReference type="ChEBI" id="CHEBI:17790"/>
        <dbReference type="ChEBI" id="CHEBI:140522"/>
        <dbReference type="ChEBI" id="CHEBI:140523"/>
        <dbReference type="EC" id="3.1.1.11"/>
    </reaction>
</comment>
<comment type="function">
    <text evidence="10">Acts in the modification of cell walls via demethylesterification of cell wall pectin.</text>
</comment>
<dbReference type="GO" id="GO:0030599">
    <property type="term" value="F:pectinesterase activity"/>
    <property type="evidence" value="ECO:0007669"/>
    <property type="project" value="UniProtKB-EC"/>
</dbReference>
<dbReference type="SUPFAM" id="SSF51126">
    <property type="entry name" value="Pectin lyase-like"/>
    <property type="match status" value="1"/>
</dbReference>
<dbReference type="PANTHER" id="PTHR31321">
    <property type="entry name" value="ACYL-COA THIOESTER HYDROLASE YBHC-RELATED"/>
    <property type="match status" value="1"/>
</dbReference>
<evidence type="ECO:0000256" key="2">
    <source>
        <dbReference type="ARBA" id="ARBA00005184"/>
    </source>
</evidence>
<proteinExistence type="inferred from homology"/>
<comment type="subcellular location">
    <subcellularLocation>
        <location evidence="1">Secreted</location>
        <location evidence="1">Cell wall</location>
    </subcellularLocation>
</comment>
<comment type="caution">
    <text evidence="12">The sequence shown here is derived from an EMBL/GenBank/DDBJ whole genome shotgun (WGS) entry which is preliminary data.</text>
</comment>
<accession>A0A9Q0FAY8</accession>
<evidence type="ECO:0000256" key="5">
    <source>
        <dbReference type="ARBA" id="ARBA00022512"/>
    </source>
</evidence>
<evidence type="ECO:0000256" key="10">
    <source>
        <dbReference type="ARBA" id="ARBA00057335"/>
    </source>
</evidence>
<evidence type="ECO:0000313" key="13">
    <source>
        <dbReference type="Proteomes" id="UP001141552"/>
    </source>
</evidence>
<sequence>HSHKTVQEKIQGKIAKTIVVHQNDTRAFPTVQKAIDSVPANNNVWIRILVKAGTYNEKVTVEKNKTFIVLQGEGMTKSVIQWGEVAGSATQNATFTLHAENFVAADIGFKNTYNIGYPQRRVLQASAATLYADKASFYRCSFISVQDTLTDLHNRHYFKDCYIEGAVDFIWGQGQSVYQECLINASRRGYIVAQGRESPNDSNGFVFLSCSIVGNASVYLGRAYRTYSRVIFKDTNMTNVIEPEGWLAWHAEGKEKLTTFVEVGCFGPGANNPHRVKWMKQLSPTELKSLTDINIFINQDRWIEQQPNVQ</sequence>
<dbReference type="Gene3D" id="2.160.20.10">
    <property type="entry name" value="Single-stranded right-handed beta-helix, Pectin lyase-like"/>
    <property type="match status" value="1"/>
</dbReference>
<comment type="similarity">
    <text evidence="3">Belongs to the pectinesterase family.</text>
</comment>
<gene>
    <name evidence="12" type="ORF">Tsubulata_030267</name>
</gene>
<comment type="pathway">
    <text evidence="2">Glycan metabolism; pectin degradation; 2-dehydro-3-deoxy-D-gluconate from pectin: step 1/5.</text>
</comment>
<dbReference type="GO" id="GO:0042545">
    <property type="term" value="P:cell wall modification"/>
    <property type="evidence" value="ECO:0007669"/>
    <property type="project" value="InterPro"/>
</dbReference>
<dbReference type="Pfam" id="PF01095">
    <property type="entry name" value="Pectinesterase"/>
    <property type="match status" value="1"/>
</dbReference>
<evidence type="ECO:0000256" key="9">
    <source>
        <dbReference type="ARBA" id="ARBA00047928"/>
    </source>
</evidence>
<keyword evidence="13" id="KW-1185">Reference proteome</keyword>
<dbReference type="InterPro" id="IPR012334">
    <property type="entry name" value="Pectin_lyas_fold"/>
</dbReference>
<keyword evidence="5" id="KW-0134">Cell wall</keyword>
<evidence type="ECO:0000256" key="1">
    <source>
        <dbReference type="ARBA" id="ARBA00004191"/>
    </source>
</evidence>
<dbReference type="PANTHER" id="PTHR31321:SF85">
    <property type="entry name" value="PECTINESTERASE CATALYTIC DOMAIN-CONTAINING PROTEIN"/>
    <property type="match status" value="1"/>
</dbReference>
<dbReference type="EMBL" id="JAKUCV010006277">
    <property type="protein sequence ID" value="KAJ4828041.1"/>
    <property type="molecule type" value="Genomic_DNA"/>
</dbReference>
<keyword evidence="8" id="KW-0325">Glycoprotein</keyword>
<dbReference type="InterPro" id="IPR000070">
    <property type="entry name" value="Pectinesterase_cat"/>
</dbReference>
<dbReference type="FunFam" id="2.160.20.10:FF:000013">
    <property type="entry name" value="Pectinesterase"/>
    <property type="match status" value="1"/>
</dbReference>
<evidence type="ECO:0000259" key="11">
    <source>
        <dbReference type="Pfam" id="PF01095"/>
    </source>
</evidence>
<dbReference type="Proteomes" id="UP001141552">
    <property type="component" value="Unassembled WGS sequence"/>
</dbReference>
<evidence type="ECO:0000256" key="4">
    <source>
        <dbReference type="ARBA" id="ARBA00013229"/>
    </source>
</evidence>
<evidence type="ECO:0000256" key="8">
    <source>
        <dbReference type="ARBA" id="ARBA00023180"/>
    </source>
</evidence>
<dbReference type="AlphaFoldDB" id="A0A9Q0FAY8"/>
<keyword evidence="7" id="KW-0063">Aspartyl esterase</keyword>
<reference evidence="12" key="2">
    <citation type="journal article" date="2023" name="Plants (Basel)">
        <title>Annotation of the Turnera subulata (Passifloraceae) Draft Genome Reveals the S-Locus Evolved after the Divergence of Turneroideae from Passifloroideae in a Stepwise Manner.</title>
        <authorList>
            <person name="Henning P.M."/>
            <person name="Roalson E.H."/>
            <person name="Mir W."/>
            <person name="McCubbin A.G."/>
            <person name="Shore J.S."/>
        </authorList>
    </citation>
    <scope>NUCLEOTIDE SEQUENCE</scope>
    <source>
        <strain evidence="12">F60SS</strain>
    </source>
</reference>